<dbReference type="Proteomes" id="UP000646426">
    <property type="component" value="Unassembled WGS sequence"/>
</dbReference>
<feature type="transmembrane region" description="Helical" evidence="1">
    <location>
        <begin position="267"/>
        <end position="291"/>
    </location>
</feature>
<reference evidence="2" key="2">
    <citation type="submission" date="2020-09" db="EMBL/GenBank/DDBJ databases">
        <authorList>
            <person name="Sun Q."/>
            <person name="Kim S."/>
        </authorList>
    </citation>
    <scope>NUCLEOTIDE SEQUENCE</scope>
    <source>
        <strain evidence="2">KCTC 23077</strain>
    </source>
</reference>
<dbReference type="EMBL" id="BMYD01000005">
    <property type="protein sequence ID" value="GHA87977.1"/>
    <property type="molecule type" value="Genomic_DNA"/>
</dbReference>
<evidence type="ECO:0008006" key="4">
    <source>
        <dbReference type="Google" id="ProtNLM"/>
    </source>
</evidence>
<feature type="transmembrane region" description="Helical" evidence="1">
    <location>
        <begin position="83"/>
        <end position="101"/>
    </location>
</feature>
<dbReference type="AlphaFoldDB" id="A0A918T574"/>
<keyword evidence="1" id="KW-0472">Membrane</keyword>
<feature type="transmembrane region" description="Helical" evidence="1">
    <location>
        <begin position="107"/>
        <end position="128"/>
    </location>
</feature>
<dbReference type="RefSeq" id="WP_189457623.1">
    <property type="nucleotide sequence ID" value="NZ_BMYD01000005.1"/>
</dbReference>
<name>A0A918T574_9GAMM</name>
<feature type="transmembrane region" description="Helical" evidence="1">
    <location>
        <begin position="45"/>
        <end position="63"/>
    </location>
</feature>
<sequence>MNAPPAATSRATALVAVGIALVSALFFTCTYVLNRAAAVDGGHWAWIASLRYLITLPLLWLLLRTQGASPVWRALRASPGPWLAWSGIGFVLFYVCLSAAAASGPSWLIAGTFQLTVVAGMLCAPFLYPRGDVRARVPMPALLAGAVVIAGIALMQAGEADGALDAQAWLAVALVAVSAFAYPLGNRGLLLHLERVGVELDATQRVFGMTLASQPLWLAIAAFAWWRAGPPGVEQVALAGGVALGAGVIATVLFFRATGLVRRDPTALAAAEAMQAAEILFATLIGALWLGEAWPRGIALIGAGVVIVGIVLFSAAAAHATSGKPRVLRARRGDRGA</sequence>
<evidence type="ECO:0000256" key="1">
    <source>
        <dbReference type="SAM" id="Phobius"/>
    </source>
</evidence>
<feature type="transmembrane region" description="Helical" evidence="1">
    <location>
        <begin position="238"/>
        <end position="255"/>
    </location>
</feature>
<dbReference type="InterPro" id="IPR032713">
    <property type="entry name" value="EmrE"/>
</dbReference>
<protein>
    <recommendedName>
        <fullName evidence="4">Multidrug resistance efflux transporter family protein</fullName>
    </recommendedName>
</protein>
<dbReference type="Pfam" id="PF13536">
    <property type="entry name" value="EmrE"/>
    <property type="match status" value="1"/>
</dbReference>
<comment type="caution">
    <text evidence="2">The sequence shown here is derived from an EMBL/GenBank/DDBJ whole genome shotgun (WGS) entry which is preliminary data.</text>
</comment>
<evidence type="ECO:0000313" key="3">
    <source>
        <dbReference type="Proteomes" id="UP000646426"/>
    </source>
</evidence>
<organism evidence="2 3">
    <name type="scientific">Cognatilysobacter bugurensis</name>
    <dbReference type="NCBI Taxonomy" id="543356"/>
    <lineage>
        <taxon>Bacteria</taxon>
        <taxon>Pseudomonadati</taxon>
        <taxon>Pseudomonadota</taxon>
        <taxon>Gammaproteobacteria</taxon>
        <taxon>Lysobacterales</taxon>
        <taxon>Lysobacteraceae</taxon>
        <taxon>Cognatilysobacter</taxon>
    </lineage>
</organism>
<evidence type="ECO:0000313" key="2">
    <source>
        <dbReference type="EMBL" id="GHA87977.1"/>
    </source>
</evidence>
<reference evidence="2" key="1">
    <citation type="journal article" date="2014" name="Int. J. Syst. Evol. Microbiol.">
        <title>Complete genome sequence of Corynebacterium casei LMG S-19264T (=DSM 44701T), isolated from a smear-ripened cheese.</title>
        <authorList>
            <consortium name="US DOE Joint Genome Institute (JGI-PGF)"/>
            <person name="Walter F."/>
            <person name="Albersmeier A."/>
            <person name="Kalinowski J."/>
            <person name="Ruckert C."/>
        </authorList>
    </citation>
    <scope>NUCLEOTIDE SEQUENCE</scope>
    <source>
        <strain evidence="2">KCTC 23077</strain>
    </source>
</reference>
<feature type="transmembrane region" description="Helical" evidence="1">
    <location>
        <begin position="206"/>
        <end position="226"/>
    </location>
</feature>
<keyword evidence="3" id="KW-1185">Reference proteome</keyword>
<accession>A0A918T574</accession>
<feature type="transmembrane region" description="Helical" evidence="1">
    <location>
        <begin position="12"/>
        <end position="33"/>
    </location>
</feature>
<feature type="transmembrane region" description="Helical" evidence="1">
    <location>
        <begin position="140"/>
        <end position="160"/>
    </location>
</feature>
<feature type="transmembrane region" description="Helical" evidence="1">
    <location>
        <begin position="297"/>
        <end position="322"/>
    </location>
</feature>
<gene>
    <name evidence="2" type="primary">yjlA</name>
    <name evidence="2" type="ORF">GCM10007067_27520</name>
</gene>
<keyword evidence="1" id="KW-1133">Transmembrane helix</keyword>
<feature type="transmembrane region" description="Helical" evidence="1">
    <location>
        <begin position="166"/>
        <end position="185"/>
    </location>
</feature>
<proteinExistence type="predicted"/>
<keyword evidence="1" id="KW-0812">Transmembrane</keyword>